<dbReference type="SUPFAM" id="SSF52402">
    <property type="entry name" value="Adenine nucleotide alpha hydrolases-like"/>
    <property type="match status" value="1"/>
</dbReference>
<dbReference type="GO" id="GO:0004604">
    <property type="term" value="F:phosphoadenylyl-sulfate reductase (thioredoxin) activity"/>
    <property type="evidence" value="ECO:0007669"/>
    <property type="project" value="UniProtKB-UniRule"/>
</dbReference>
<comment type="pathway">
    <text evidence="3 4">Sulfur metabolism; hydrogen sulfide biosynthesis; sulfite from sulfate.</text>
</comment>
<dbReference type="InterPro" id="IPR014729">
    <property type="entry name" value="Rossmann-like_a/b/a_fold"/>
</dbReference>
<evidence type="ECO:0000256" key="4">
    <source>
        <dbReference type="HAMAP-Rule" id="MF_00063"/>
    </source>
</evidence>
<feature type="active site" description="Nucleophile; cysteine thiosulfonate intermediate" evidence="4">
    <location>
        <position position="226"/>
    </location>
</feature>
<protein>
    <recommendedName>
        <fullName evidence="4">Adenosine 5'-phosphosulfate reductase</fullName>
        <shortName evidence="4">APS reductase</shortName>
        <ecNumber evidence="4">1.8.4.10</ecNumber>
    </recommendedName>
    <alternativeName>
        <fullName evidence="4">5'-adenylylsulfate reductase</fullName>
    </alternativeName>
    <alternativeName>
        <fullName evidence="4">Thioredoxin-dependent 5'-adenylylsulfate reductase</fullName>
    </alternativeName>
</protein>
<feature type="binding site" evidence="4">
    <location>
        <position position="201"/>
    </location>
    <ligand>
        <name>[4Fe-4S] cluster</name>
        <dbReference type="ChEBI" id="CHEBI:49883"/>
    </ligand>
</feature>
<evidence type="ECO:0000256" key="3">
    <source>
        <dbReference type="ARBA" id="ARBA00024327"/>
    </source>
</evidence>
<dbReference type="PANTHER" id="PTHR46509">
    <property type="entry name" value="PHOSPHOADENOSINE PHOSPHOSULFATE REDUCTASE"/>
    <property type="match status" value="1"/>
</dbReference>
<dbReference type="GO" id="GO:0019379">
    <property type="term" value="P:sulfate assimilation, phosphoadenylyl sulfate reduction by phosphoadenylyl-sulfate reductase (thioredoxin)"/>
    <property type="evidence" value="ECO:0007669"/>
    <property type="project" value="UniProtKB-UniRule"/>
</dbReference>
<dbReference type="Pfam" id="PF01507">
    <property type="entry name" value="PAPS_reduct"/>
    <property type="match status" value="1"/>
</dbReference>
<gene>
    <name evidence="4" type="primary">cysH</name>
    <name evidence="6" type="ORF">HUK82_12545</name>
</gene>
<dbReference type="RefSeq" id="WP_176614289.1">
    <property type="nucleotide sequence ID" value="NZ_JABXXR010000121.1"/>
</dbReference>
<reference evidence="6 7" key="1">
    <citation type="submission" date="2020-06" db="EMBL/GenBank/DDBJ databases">
        <title>Description of novel acetic acid bacteria.</title>
        <authorList>
            <person name="Sombolestani A."/>
        </authorList>
    </citation>
    <scope>NUCLEOTIDE SEQUENCE [LARGE SCALE GENOMIC DNA]</scope>
    <source>
        <strain evidence="6 7">LMG 27010</strain>
    </source>
</reference>
<keyword evidence="4" id="KW-0479">Metal-binding</keyword>
<dbReference type="InterPro" id="IPR002500">
    <property type="entry name" value="PAPS_reduct_dom"/>
</dbReference>
<accession>A0A850PA08</accession>
<feature type="binding site" evidence="4">
    <location>
        <position position="198"/>
    </location>
    <ligand>
        <name>[4Fe-4S] cluster</name>
        <dbReference type="ChEBI" id="CHEBI:49883"/>
    </ligand>
</feature>
<dbReference type="InterPro" id="IPR004511">
    <property type="entry name" value="PAPS/APS_Rdtase"/>
</dbReference>
<proteinExistence type="inferred from homology"/>
<keyword evidence="7" id="KW-1185">Reference proteome</keyword>
<organism evidence="6 7">
    <name type="scientific">Ameyamaea chiangmaiensis</name>
    <dbReference type="NCBI Taxonomy" id="442969"/>
    <lineage>
        <taxon>Bacteria</taxon>
        <taxon>Pseudomonadati</taxon>
        <taxon>Pseudomonadota</taxon>
        <taxon>Alphaproteobacteria</taxon>
        <taxon>Acetobacterales</taxon>
        <taxon>Acetobacteraceae</taxon>
        <taxon>Ameyamaea</taxon>
    </lineage>
</organism>
<sequence length="235" mass="25311">MLDDIASVTTDLHAAGTDARRLMHAALTGPVRGRVALVSSFGAESALLLAMAAEVDPAVPVLFLETGQHFPETLVYRDDLASWLGLRDVRTIAPAPAAVAARDPEGQLWAFDADACCTLRKVEPLDDAIIPFDAWITGRKRGQALTRQALPTVETTSDGRLKINPLAAWSPKEIDAEMTRLGVPRHPLSARGYPSIGCAPCTRPVRDGEDARAGRWAHLTHQKLECGIHRTPTSG</sequence>
<dbReference type="NCBIfam" id="NF002537">
    <property type="entry name" value="PRK02090.1"/>
    <property type="match status" value="1"/>
</dbReference>
<evidence type="ECO:0000256" key="1">
    <source>
        <dbReference type="ARBA" id="ARBA00009732"/>
    </source>
</evidence>
<comment type="cofactor">
    <cofactor evidence="4">
        <name>[4Fe-4S] cluster</name>
        <dbReference type="ChEBI" id="CHEBI:49883"/>
    </cofactor>
    <text evidence="4">Binds 1 [4Fe-4S] cluster per subunit.</text>
</comment>
<keyword evidence="2 4" id="KW-0560">Oxidoreductase</keyword>
<feature type="binding site" evidence="4">
    <location>
        <position position="116"/>
    </location>
    <ligand>
        <name>[4Fe-4S] cluster</name>
        <dbReference type="ChEBI" id="CHEBI:49883"/>
    </ligand>
</feature>
<comment type="subcellular location">
    <subcellularLocation>
        <location evidence="4">Cytoplasm</location>
    </subcellularLocation>
</comment>
<dbReference type="PANTHER" id="PTHR46509:SF1">
    <property type="entry name" value="PHOSPHOADENOSINE PHOSPHOSULFATE REDUCTASE"/>
    <property type="match status" value="1"/>
</dbReference>
<feature type="binding site" evidence="4">
    <location>
        <position position="117"/>
    </location>
    <ligand>
        <name>[4Fe-4S] cluster</name>
        <dbReference type="ChEBI" id="CHEBI:49883"/>
    </ligand>
</feature>
<comment type="catalytic activity">
    <reaction evidence="4">
        <text>[thioredoxin]-disulfide + sulfite + AMP + 2 H(+) = adenosine 5'-phosphosulfate + [thioredoxin]-dithiol</text>
        <dbReference type="Rhea" id="RHEA:21976"/>
        <dbReference type="Rhea" id="RHEA-COMP:10698"/>
        <dbReference type="Rhea" id="RHEA-COMP:10700"/>
        <dbReference type="ChEBI" id="CHEBI:15378"/>
        <dbReference type="ChEBI" id="CHEBI:17359"/>
        <dbReference type="ChEBI" id="CHEBI:29950"/>
        <dbReference type="ChEBI" id="CHEBI:50058"/>
        <dbReference type="ChEBI" id="CHEBI:58243"/>
        <dbReference type="ChEBI" id="CHEBI:456215"/>
        <dbReference type="EC" id="1.8.4.10"/>
    </reaction>
</comment>
<dbReference type="GO" id="GO:0046872">
    <property type="term" value="F:metal ion binding"/>
    <property type="evidence" value="ECO:0007669"/>
    <property type="project" value="UniProtKB-KW"/>
</dbReference>
<dbReference type="AlphaFoldDB" id="A0A850PA08"/>
<evidence type="ECO:0000259" key="5">
    <source>
        <dbReference type="Pfam" id="PF01507"/>
    </source>
</evidence>
<dbReference type="GO" id="GO:0043866">
    <property type="term" value="F:adenylyl-sulfate reductase (thioredoxin) activity"/>
    <property type="evidence" value="ECO:0007669"/>
    <property type="project" value="UniProtKB-EC"/>
</dbReference>
<evidence type="ECO:0000256" key="2">
    <source>
        <dbReference type="ARBA" id="ARBA00023002"/>
    </source>
</evidence>
<dbReference type="GO" id="GO:0051539">
    <property type="term" value="F:4 iron, 4 sulfur cluster binding"/>
    <property type="evidence" value="ECO:0007669"/>
    <property type="project" value="UniProtKB-UniRule"/>
</dbReference>
<dbReference type="EC" id="1.8.4.10" evidence="4"/>
<evidence type="ECO:0000313" key="7">
    <source>
        <dbReference type="Proteomes" id="UP000585665"/>
    </source>
</evidence>
<dbReference type="HAMAP" id="MF_00063">
    <property type="entry name" value="CysH"/>
    <property type="match status" value="1"/>
</dbReference>
<dbReference type="GO" id="GO:0070814">
    <property type="term" value="P:hydrogen sulfide biosynthetic process"/>
    <property type="evidence" value="ECO:0007669"/>
    <property type="project" value="UniProtKB-UniRule"/>
</dbReference>
<comment type="function">
    <text evidence="4">Catalyzes the formation of sulfite from adenosine 5'-phosphosulfate (APS) using thioredoxin as an electron donor.</text>
</comment>
<comment type="caution">
    <text evidence="6">The sequence shown here is derived from an EMBL/GenBank/DDBJ whole genome shotgun (WGS) entry which is preliminary data.</text>
</comment>
<keyword evidence="4" id="KW-0408">Iron</keyword>
<dbReference type="Gene3D" id="3.40.50.620">
    <property type="entry name" value="HUPs"/>
    <property type="match status" value="1"/>
</dbReference>
<dbReference type="Proteomes" id="UP000585665">
    <property type="component" value="Unassembled WGS sequence"/>
</dbReference>
<dbReference type="GO" id="GO:0005737">
    <property type="term" value="C:cytoplasm"/>
    <property type="evidence" value="ECO:0007669"/>
    <property type="project" value="UniProtKB-SubCell"/>
</dbReference>
<dbReference type="PIRSF" id="PIRSF000857">
    <property type="entry name" value="PAPS_reductase"/>
    <property type="match status" value="1"/>
</dbReference>
<keyword evidence="4" id="KW-0411">Iron-sulfur</keyword>
<comment type="similarity">
    <text evidence="1 4">Belongs to the PAPS reductase family. CysH subfamily.</text>
</comment>
<dbReference type="EMBL" id="JABXXR010000121">
    <property type="protein sequence ID" value="NVN41387.1"/>
    <property type="molecule type" value="Genomic_DNA"/>
</dbReference>
<name>A0A850PA08_9PROT</name>
<feature type="domain" description="Phosphoadenosine phosphosulphate reductase" evidence="5">
    <location>
        <begin position="35"/>
        <end position="204"/>
    </location>
</feature>
<evidence type="ECO:0000313" key="6">
    <source>
        <dbReference type="EMBL" id="NVN41387.1"/>
    </source>
</evidence>
<keyword evidence="4" id="KW-0963">Cytoplasm</keyword>